<proteinExistence type="predicted"/>
<dbReference type="InterPro" id="IPR014330">
    <property type="entry name" value="RNA-bd_S4-rel_YaaA"/>
</dbReference>
<accession>A0ABW3L4A5</accession>
<gene>
    <name evidence="2" type="primary">yaaA</name>
    <name evidence="2" type="ORF">ACFQ2J_09505</name>
</gene>
<organism evidence="2 3">
    <name type="scientific">Thalassobacillus hwangdonensis</name>
    <dbReference type="NCBI Taxonomy" id="546108"/>
    <lineage>
        <taxon>Bacteria</taxon>
        <taxon>Bacillati</taxon>
        <taxon>Bacillota</taxon>
        <taxon>Bacilli</taxon>
        <taxon>Bacillales</taxon>
        <taxon>Bacillaceae</taxon>
        <taxon>Thalassobacillus</taxon>
    </lineage>
</organism>
<evidence type="ECO:0000313" key="2">
    <source>
        <dbReference type="EMBL" id="MFD1019404.1"/>
    </source>
</evidence>
<keyword evidence="1" id="KW-0694">RNA-binding</keyword>
<dbReference type="Gene3D" id="3.10.290.10">
    <property type="entry name" value="RNA-binding S4 domain"/>
    <property type="match status" value="1"/>
</dbReference>
<dbReference type="PROSITE" id="PS50889">
    <property type="entry name" value="S4"/>
    <property type="match status" value="1"/>
</dbReference>
<keyword evidence="3" id="KW-1185">Reference proteome</keyword>
<dbReference type="SUPFAM" id="SSF55174">
    <property type="entry name" value="Alpha-L RNA-binding motif"/>
    <property type="match status" value="1"/>
</dbReference>
<evidence type="ECO:0000256" key="1">
    <source>
        <dbReference type="PROSITE-ProRule" id="PRU00182"/>
    </source>
</evidence>
<comment type="caution">
    <text evidence="2">The sequence shown here is derived from an EMBL/GenBank/DDBJ whole genome shotgun (WGS) entry which is preliminary data.</text>
</comment>
<dbReference type="Proteomes" id="UP001596990">
    <property type="component" value="Unassembled WGS sequence"/>
</dbReference>
<dbReference type="InterPro" id="IPR036986">
    <property type="entry name" value="S4_RNA-bd_sf"/>
</dbReference>
<evidence type="ECO:0000313" key="3">
    <source>
        <dbReference type="Proteomes" id="UP001596990"/>
    </source>
</evidence>
<dbReference type="NCBIfam" id="TIGR02988">
    <property type="entry name" value="YaaA_near_RecF"/>
    <property type="match status" value="1"/>
</dbReference>
<sequence length="73" mass="8346">MNEKIEISTEYIQLQQFLKLANVVESGGMAKMFLSEYEVYVNGELEDRRGRKLYVEDQVEIPGVGTFEVAKAN</sequence>
<dbReference type="Pfam" id="PF13275">
    <property type="entry name" value="S4_2"/>
    <property type="match status" value="1"/>
</dbReference>
<dbReference type="EMBL" id="JBHTKL010000005">
    <property type="protein sequence ID" value="MFD1019404.1"/>
    <property type="molecule type" value="Genomic_DNA"/>
</dbReference>
<protein>
    <submittedName>
        <fullName evidence="2">S4 domain-containing protein YaaA</fullName>
    </submittedName>
</protein>
<reference evidence="3" key="1">
    <citation type="journal article" date="2019" name="Int. J. Syst. Evol. Microbiol.">
        <title>The Global Catalogue of Microorganisms (GCM) 10K type strain sequencing project: providing services to taxonomists for standard genome sequencing and annotation.</title>
        <authorList>
            <consortium name="The Broad Institute Genomics Platform"/>
            <consortium name="The Broad Institute Genome Sequencing Center for Infectious Disease"/>
            <person name="Wu L."/>
            <person name="Ma J."/>
        </authorList>
    </citation>
    <scope>NUCLEOTIDE SEQUENCE [LARGE SCALE GENOMIC DNA]</scope>
    <source>
        <strain evidence="3">CCUG 56607</strain>
    </source>
</reference>
<name>A0ABW3L4A5_9BACI</name>
<dbReference type="RefSeq" id="WP_386059227.1">
    <property type="nucleotide sequence ID" value="NZ_JBHTKL010000005.1"/>
</dbReference>
<dbReference type="CDD" id="cd00165">
    <property type="entry name" value="S4"/>
    <property type="match status" value="1"/>
</dbReference>